<accession>A0ABZ2FCD0</accession>
<dbReference type="InterPro" id="IPR032710">
    <property type="entry name" value="NTF2-like_dom_sf"/>
</dbReference>
<reference evidence="3 4" key="1">
    <citation type="submission" date="2022-09" db="EMBL/GenBank/DDBJ databases">
        <title>Complete genome sequence of Janibacter terrae strain COS04-44, PCL-degrading bacteria isolated from oil spilled coast.</title>
        <authorList>
            <person name="Park H."/>
            <person name="Kim J.Y."/>
            <person name="An S.H."/>
            <person name="Lee C.M."/>
            <person name="Weon H.-Y."/>
        </authorList>
    </citation>
    <scope>NUCLEOTIDE SEQUENCE [LARGE SCALE GENOMIC DNA]</scope>
    <source>
        <strain evidence="3 4">COS04-44</strain>
    </source>
</reference>
<evidence type="ECO:0000313" key="3">
    <source>
        <dbReference type="EMBL" id="WWF04015.1"/>
    </source>
</evidence>
<evidence type="ECO:0000256" key="1">
    <source>
        <dbReference type="SAM" id="SignalP"/>
    </source>
</evidence>
<dbReference type="PROSITE" id="PS51257">
    <property type="entry name" value="PROKAR_LIPOPROTEIN"/>
    <property type="match status" value="1"/>
</dbReference>
<organism evidence="3 4">
    <name type="scientific">Janibacter terrae</name>
    <dbReference type="NCBI Taxonomy" id="103817"/>
    <lineage>
        <taxon>Bacteria</taxon>
        <taxon>Bacillati</taxon>
        <taxon>Actinomycetota</taxon>
        <taxon>Actinomycetes</taxon>
        <taxon>Micrococcales</taxon>
        <taxon>Intrasporangiaceae</taxon>
        <taxon>Janibacter</taxon>
    </lineage>
</organism>
<proteinExistence type="predicted"/>
<dbReference type="Proteomes" id="UP001381003">
    <property type="component" value="Chromosome"/>
</dbReference>
<dbReference type="EMBL" id="CP104874">
    <property type="protein sequence ID" value="WWF04015.1"/>
    <property type="molecule type" value="Genomic_DNA"/>
</dbReference>
<dbReference type="InterPro" id="IPR024267">
    <property type="entry name" value="DUF4878"/>
</dbReference>
<dbReference type="RefSeq" id="WP_068321141.1">
    <property type="nucleotide sequence ID" value="NZ_CP104874.1"/>
</dbReference>
<evidence type="ECO:0000259" key="2">
    <source>
        <dbReference type="Pfam" id="PF12870"/>
    </source>
</evidence>
<evidence type="ECO:0000313" key="4">
    <source>
        <dbReference type="Proteomes" id="UP001381003"/>
    </source>
</evidence>
<dbReference type="Gene3D" id="3.10.450.50">
    <property type="match status" value="1"/>
</dbReference>
<sequence>MKKLATIIAASGLALGLSACGSPEKDAEQAVTDFAQAFEDKDYDKVCDSIDPEMLKTMESAGTTCVEGMKEGGDDLAEEANADDIEILSSTVSEDEKTATVKVKNSKDEENDVKLVKVEDEWKITMQ</sequence>
<gene>
    <name evidence="3" type="ORF">N5P18_09905</name>
</gene>
<keyword evidence="1" id="KW-0732">Signal</keyword>
<dbReference type="SUPFAM" id="SSF54427">
    <property type="entry name" value="NTF2-like"/>
    <property type="match status" value="1"/>
</dbReference>
<dbReference type="Pfam" id="PF12870">
    <property type="entry name" value="DUF4878"/>
    <property type="match status" value="1"/>
</dbReference>
<protein>
    <submittedName>
        <fullName evidence="3">DUF4878 domain-containing protein</fullName>
    </submittedName>
</protein>
<feature type="domain" description="DUF4878" evidence="2">
    <location>
        <begin position="19"/>
        <end position="124"/>
    </location>
</feature>
<keyword evidence="4" id="KW-1185">Reference proteome</keyword>
<feature type="chain" id="PRO_5046685087" evidence="1">
    <location>
        <begin position="20"/>
        <end position="127"/>
    </location>
</feature>
<feature type="signal peptide" evidence="1">
    <location>
        <begin position="1"/>
        <end position="19"/>
    </location>
</feature>
<name>A0ABZ2FCD0_9MICO</name>